<keyword evidence="2" id="KW-1185">Reference proteome</keyword>
<reference evidence="1" key="1">
    <citation type="submission" date="2022-07" db="EMBL/GenBank/DDBJ databases">
        <title>Genome Sequence of Phlebia brevispora.</title>
        <authorList>
            <person name="Buettner E."/>
        </authorList>
    </citation>
    <scope>NUCLEOTIDE SEQUENCE</scope>
    <source>
        <strain evidence="1">MPL23</strain>
    </source>
</reference>
<dbReference type="Proteomes" id="UP001148662">
    <property type="component" value="Unassembled WGS sequence"/>
</dbReference>
<dbReference type="EMBL" id="JANHOG010001442">
    <property type="protein sequence ID" value="KAJ3537011.1"/>
    <property type="molecule type" value="Genomic_DNA"/>
</dbReference>
<evidence type="ECO:0000313" key="1">
    <source>
        <dbReference type="EMBL" id="KAJ3537011.1"/>
    </source>
</evidence>
<organism evidence="1 2">
    <name type="scientific">Phlebia brevispora</name>
    <dbReference type="NCBI Taxonomy" id="194682"/>
    <lineage>
        <taxon>Eukaryota</taxon>
        <taxon>Fungi</taxon>
        <taxon>Dikarya</taxon>
        <taxon>Basidiomycota</taxon>
        <taxon>Agaricomycotina</taxon>
        <taxon>Agaricomycetes</taxon>
        <taxon>Polyporales</taxon>
        <taxon>Meruliaceae</taxon>
        <taxon>Phlebia</taxon>
    </lineage>
</organism>
<accession>A0ACC1SCV2</accession>
<name>A0ACC1SCV2_9APHY</name>
<gene>
    <name evidence="1" type="ORF">NM688_g6754</name>
</gene>
<proteinExistence type="predicted"/>
<evidence type="ECO:0000313" key="2">
    <source>
        <dbReference type="Proteomes" id="UP001148662"/>
    </source>
</evidence>
<sequence length="1425" mass="159332">MLPSTFEDKFAAEEKQRKLLRVRLEMAKFLQETLRESGLQANAHIVGSDEFKEFFRKVRLTGESPTSQDIINVARLFDDDLTLDNLSRPQLVSMCRYMGINAFGTDNFLRSTIRSRLTTIRRDDQLIDREGIEELSTSELQAACQSRGIRTSGVSPARLREELNTWIHLHLHNRVSGVLLVLARAFQFGRSPGADEDGKTAIIASLENVLSSLPDNLLNEAELEVSSDKASYKQKLNVLQQQEELIEDEKEQEQKEEYARRVRREEEARLAETLLPESEFQPEAEEPEVDARMTTEQVKELSEALSILSAKSSVLKERNELRALMEENLQAEEDPQSPSGALTKRIRTMLTKIDKQLQAYDERVGSSLQMISCDPQGRISVEDLQKALAVIKHKPDEEIVDKITEKLDVDKDGYVELEHVLGLVREEGLGVILDDEAESILGQGREIKNKSATHYAPIKLAFRKHTAYLHTLISCLHLLISLSQNHTQWQRKMPAADSLFHEHLGDHSSLKILEVQFKQNREAADTRVMASKALLEARIARLRAENAQLPINQFPLEILCEIFGLAAEDGKDVESALNISQTCFFWRDAALHYQAMWSYVDLSSPVAELYLTRTKGHLLTLRQKDWLSEWGSKTCQERLRQVKTLEIDPSEVPSWVVDRSAPSLVILHLNLDPEGEGYLSCLFSGQAPGLRTLRLSAARMPWTSGAYVNLTTLDITTWNEFIDDEDIVCVFRDSPYLIELRLNIHPDYPRPTVYHKMMAGSSAVSVRRRIVLGRLKYMMLNVPYWYAYHILASVDMPAILDFDVTIWECRPAGIDDYIPAHVFDPTCLPSELIRDATALTFLHDFDTFDGISFKGKKTSGDGYLVRLVREFKDPMSRTDDVAVALSMLRALSQFAMPRLSLLDLDIPHLDDTAVGANFIAAFAEHGLRALSEFKCLDLYEAHLSVDDVSKLHKMLPCSTLVVSACTILIDSLESWWQALEKLTSHGVVFLPSRDCNSLQFKTPQNEILLLPVVLIVFLANWHGKWAHEVFQAFRDLQGLAFRYSGKAITLTGTSDPNLLGNPGYYYELLHLDFTASHNDAVVGSLLRALKPFAMPDVQELAISVPRANPPPVDMPHILQLLYRYPSITHLTLTRCSPQFMDALSAQCELGNAPWLPMLRMLTFDNMHWLVACSRLSATAYGESLISISTKRNLSSKLFTAKTWALVCMKCISHYWNSKLGWRMPEVTRTTSIHPTGPPLPPLSPTTPLEINQIHFSNDLTFSHYCAMSLNDKDTTLLGNKGVDTYPGVANPTRSSAASDPLETNYVTDPTIEEAGAGAGSNFTGYKDAARTIKQTAGVIEGRPGIIESTNIDPLNENSNEDDGWANARSGSSGAGTAANKASNSASDIASSAANLASGAARMTYGHIAGDEEAKKAGKEAVWGKE</sequence>
<protein>
    <submittedName>
        <fullName evidence="1">Uncharacterized protein</fullName>
    </submittedName>
</protein>
<comment type="caution">
    <text evidence="1">The sequence shown here is derived from an EMBL/GenBank/DDBJ whole genome shotgun (WGS) entry which is preliminary data.</text>
</comment>